<accession>C3X666</accession>
<dbReference type="PIRSF" id="PIRSF004649">
    <property type="entry name" value="MlaC"/>
    <property type="match status" value="1"/>
</dbReference>
<evidence type="ECO:0000256" key="1">
    <source>
        <dbReference type="SAM" id="SignalP"/>
    </source>
</evidence>
<dbReference type="InterPro" id="IPR008869">
    <property type="entry name" value="MlaC/ttg2D"/>
</dbReference>
<dbReference type="PANTHER" id="PTHR36573">
    <property type="entry name" value="INTERMEMBRANE PHOSPHOLIPID TRANSPORT SYSTEM BINDING PROTEIN MLAC"/>
    <property type="match status" value="1"/>
</dbReference>
<name>C3X666_9BURK</name>
<feature type="signal peptide" evidence="1">
    <location>
        <begin position="1"/>
        <end position="30"/>
    </location>
</feature>
<dbReference type="PANTHER" id="PTHR36573:SF1">
    <property type="entry name" value="INTERMEMBRANE PHOSPHOLIPID TRANSPORT SYSTEM BINDING PROTEIN MLAC"/>
    <property type="match status" value="1"/>
</dbReference>
<dbReference type="eggNOG" id="COG2854">
    <property type="taxonomic scope" value="Bacteria"/>
</dbReference>
<dbReference type="Gene3D" id="3.10.450.50">
    <property type="match status" value="1"/>
</dbReference>
<keyword evidence="3" id="KW-1185">Reference proteome</keyword>
<dbReference type="Proteomes" id="UP000003973">
    <property type="component" value="Unassembled WGS sequence"/>
</dbReference>
<protein>
    <recommendedName>
        <fullName evidence="4">ABC transporter substrate-binding protein</fullName>
    </recommendedName>
</protein>
<feature type="chain" id="PRO_5002932799" description="ABC transporter substrate-binding protein" evidence="1">
    <location>
        <begin position="31"/>
        <end position="219"/>
    </location>
</feature>
<proteinExistence type="predicted"/>
<dbReference type="AlphaFoldDB" id="C3X666"/>
<sequence>MTLKKMKIFKNWIVFLMAFCMLGLSVAANAMEAPDTLVKRISKEVMDAAKANKQIKKGDQKQIYVLVENKIFPHVDFQRMTSLAAGRYWRQATPAQKEQLTKEFRDLLVYTYSNAISKVDNQRLEFKPLRMSPNATDVVVYSRIIQPRGGEPIELSYRMEKTDNGWKIYDVNVLGAWLVETYKGTFASEISRSGIDGLIRVLAEKNKQLASGKPANPAK</sequence>
<dbReference type="Gene3D" id="1.10.10.640">
    <property type="entry name" value="phospholipid-binding protein"/>
    <property type="match status" value="1"/>
</dbReference>
<dbReference type="EMBL" id="ACDP02000002">
    <property type="protein sequence ID" value="EEO28702.1"/>
    <property type="molecule type" value="Genomic_DNA"/>
</dbReference>
<evidence type="ECO:0000313" key="3">
    <source>
        <dbReference type="Proteomes" id="UP000003973"/>
    </source>
</evidence>
<evidence type="ECO:0000313" key="2">
    <source>
        <dbReference type="EMBL" id="EEO28702.1"/>
    </source>
</evidence>
<dbReference type="HOGENOM" id="CLU_094502_3_1_4"/>
<evidence type="ECO:0008006" key="4">
    <source>
        <dbReference type="Google" id="ProtNLM"/>
    </source>
</evidence>
<keyword evidence="1" id="KW-0732">Signal</keyword>
<dbReference type="Pfam" id="PF05494">
    <property type="entry name" value="MlaC"/>
    <property type="match status" value="1"/>
</dbReference>
<organism evidence="2 3">
    <name type="scientific">Oxalobacter paraformigenes</name>
    <dbReference type="NCBI Taxonomy" id="556268"/>
    <lineage>
        <taxon>Bacteria</taxon>
        <taxon>Pseudomonadati</taxon>
        <taxon>Pseudomonadota</taxon>
        <taxon>Betaproteobacteria</taxon>
        <taxon>Burkholderiales</taxon>
        <taxon>Oxalobacteraceae</taxon>
        <taxon>Oxalobacter</taxon>
    </lineage>
</organism>
<reference evidence="2" key="1">
    <citation type="submission" date="2011-10" db="EMBL/GenBank/DDBJ databases">
        <title>The Genome Sequence of Oxalobacter formigenes HOxBLS.</title>
        <authorList>
            <consortium name="The Broad Institute Genome Sequencing Platform"/>
            <person name="Earl A."/>
            <person name="Ward D."/>
            <person name="Feldgarden M."/>
            <person name="Gevers D."/>
            <person name="Allison M.J."/>
            <person name="Humphrey S."/>
            <person name="Young S.K."/>
            <person name="Zeng Q."/>
            <person name="Gargeya S."/>
            <person name="Fitzgerald M."/>
            <person name="Haas B."/>
            <person name="Abouelleil A."/>
            <person name="Alvarado L."/>
            <person name="Arachchi H.M."/>
            <person name="Berlin A."/>
            <person name="Brown A."/>
            <person name="Chapman S.B."/>
            <person name="Chen Z."/>
            <person name="Dunbar C."/>
            <person name="Freedman E."/>
            <person name="Gearin G."/>
            <person name="Goldberg J."/>
            <person name="Griggs A."/>
            <person name="Gujja S."/>
            <person name="Heiman D."/>
            <person name="Howarth C."/>
            <person name="Larson L."/>
            <person name="Lui A."/>
            <person name="MacDonald P.J.P."/>
            <person name="Montmayeur A."/>
            <person name="Murphy C."/>
            <person name="Neiman D."/>
            <person name="Pearson M."/>
            <person name="Priest M."/>
            <person name="Roberts A."/>
            <person name="Saif S."/>
            <person name="Shea T."/>
            <person name="Shenoy N."/>
            <person name="Sisk P."/>
            <person name="Stolte C."/>
            <person name="Sykes S."/>
            <person name="Wortman J."/>
            <person name="Nusbaum C."/>
            <person name="Birren B."/>
        </authorList>
    </citation>
    <scope>NUCLEOTIDE SEQUENCE [LARGE SCALE GENOMIC DNA]</scope>
    <source>
        <strain evidence="2">HOxBLS</strain>
    </source>
</reference>
<gene>
    <name evidence="2" type="ORF">OFAG_01855</name>
</gene>
<comment type="caution">
    <text evidence="2">The sequence shown here is derived from an EMBL/GenBank/DDBJ whole genome shotgun (WGS) entry which is preliminary data.</text>
</comment>